<dbReference type="Proteomes" id="UP000694845">
    <property type="component" value="Unplaced"/>
</dbReference>
<dbReference type="InterPro" id="IPR042512">
    <property type="entry name" value="TLCD5"/>
</dbReference>
<keyword evidence="3 6" id="KW-1133">Transmembrane helix</keyword>
<dbReference type="PANTHER" id="PTHR31898">
    <property type="entry name" value="TRANSMEMBRANE PROTEIN 136"/>
    <property type="match status" value="1"/>
</dbReference>
<keyword evidence="4 5" id="KW-0472">Membrane</keyword>
<evidence type="ECO:0000256" key="1">
    <source>
        <dbReference type="ARBA" id="ARBA00004141"/>
    </source>
</evidence>
<proteinExistence type="predicted"/>
<evidence type="ECO:0000259" key="7">
    <source>
        <dbReference type="PROSITE" id="PS50922"/>
    </source>
</evidence>
<dbReference type="AlphaFoldDB" id="A0A8B7XYD1"/>
<dbReference type="GeneID" id="110976713"/>
<feature type="transmembrane region" description="Helical" evidence="6">
    <location>
        <begin position="159"/>
        <end position="180"/>
    </location>
</feature>
<organism evidence="8 9">
    <name type="scientific">Acanthaster planci</name>
    <name type="common">Crown-of-thorns starfish</name>
    <dbReference type="NCBI Taxonomy" id="133434"/>
    <lineage>
        <taxon>Eukaryota</taxon>
        <taxon>Metazoa</taxon>
        <taxon>Echinodermata</taxon>
        <taxon>Eleutherozoa</taxon>
        <taxon>Asterozoa</taxon>
        <taxon>Asteroidea</taxon>
        <taxon>Valvatacea</taxon>
        <taxon>Valvatida</taxon>
        <taxon>Acanthasteridae</taxon>
        <taxon>Acanthaster</taxon>
    </lineage>
</organism>
<sequence length="238" mass="26261">MDAPSGWNAAKAVLVSFVAWTTVFTVVCCLQPRRSYGWNSRIVGAIHGVTVSTMSLSTATRLNFFAAHHAVSMAGMMTSLWMGLSGTEVSAAIGLMECTNPMLQLRWFLREEGIHKGNMWYEVNDVAFVASFLTIRGVVSQYLVHCVVAHPLPARAVKFLGIAMGLMNASLVVGLVQYALKRLMAVYKAWKRGESVSESTTASKSGSSCTTFEEITIHKEFALALEYIRHHWLSHKKI</sequence>
<dbReference type="InterPro" id="IPR006634">
    <property type="entry name" value="TLC-dom"/>
</dbReference>
<dbReference type="GO" id="GO:0016020">
    <property type="term" value="C:membrane"/>
    <property type="evidence" value="ECO:0007669"/>
    <property type="project" value="UniProtKB-SubCell"/>
</dbReference>
<evidence type="ECO:0000256" key="2">
    <source>
        <dbReference type="ARBA" id="ARBA00022692"/>
    </source>
</evidence>
<evidence type="ECO:0000256" key="4">
    <source>
        <dbReference type="ARBA" id="ARBA00023136"/>
    </source>
</evidence>
<evidence type="ECO:0000313" key="8">
    <source>
        <dbReference type="Proteomes" id="UP000694845"/>
    </source>
</evidence>
<feature type="domain" description="TLC" evidence="7">
    <location>
        <begin position="1"/>
        <end position="184"/>
    </location>
</feature>
<dbReference type="Pfam" id="PF03798">
    <property type="entry name" value="TRAM_LAG1_CLN8"/>
    <property type="match status" value="1"/>
</dbReference>
<feature type="transmembrane region" description="Helical" evidence="6">
    <location>
        <begin position="12"/>
        <end position="30"/>
    </location>
</feature>
<protein>
    <submittedName>
        <fullName evidence="9">Transmembrane protein 136-like</fullName>
    </submittedName>
</protein>
<dbReference type="PANTHER" id="PTHR31898:SF1">
    <property type="entry name" value="TLC DOMAIN-CONTAINING PROTEIN 5"/>
    <property type="match status" value="1"/>
</dbReference>
<gene>
    <name evidence="9" type="primary">LOC110976713</name>
</gene>
<evidence type="ECO:0000256" key="6">
    <source>
        <dbReference type="SAM" id="Phobius"/>
    </source>
</evidence>
<feature type="transmembrane region" description="Helical" evidence="6">
    <location>
        <begin position="119"/>
        <end position="139"/>
    </location>
</feature>
<dbReference type="KEGG" id="aplc:110976713"/>
<dbReference type="OrthoDB" id="506011at2759"/>
<dbReference type="RefSeq" id="XP_022085908.1">
    <property type="nucleotide sequence ID" value="XM_022230216.1"/>
</dbReference>
<feature type="transmembrane region" description="Helical" evidence="6">
    <location>
        <begin position="42"/>
        <end position="60"/>
    </location>
</feature>
<dbReference type="PROSITE" id="PS50922">
    <property type="entry name" value="TLC"/>
    <property type="match status" value="1"/>
</dbReference>
<evidence type="ECO:0000256" key="5">
    <source>
        <dbReference type="PROSITE-ProRule" id="PRU00205"/>
    </source>
</evidence>
<feature type="transmembrane region" description="Helical" evidence="6">
    <location>
        <begin position="80"/>
        <end position="98"/>
    </location>
</feature>
<name>A0A8B7XYD1_ACAPL</name>
<dbReference type="OMA" id="AIGLMEC"/>
<comment type="subcellular location">
    <subcellularLocation>
        <location evidence="1">Membrane</location>
        <topology evidence="1">Multi-pass membrane protein</topology>
    </subcellularLocation>
</comment>
<keyword evidence="8" id="KW-1185">Reference proteome</keyword>
<keyword evidence="2 5" id="KW-0812">Transmembrane</keyword>
<reference evidence="9" key="1">
    <citation type="submission" date="2025-08" db="UniProtKB">
        <authorList>
            <consortium name="RefSeq"/>
        </authorList>
    </citation>
    <scope>IDENTIFICATION</scope>
</reference>
<accession>A0A8B7XYD1</accession>
<evidence type="ECO:0000256" key="3">
    <source>
        <dbReference type="ARBA" id="ARBA00022989"/>
    </source>
</evidence>
<evidence type="ECO:0000313" key="9">
    <source>
        <dbReference type="RefSeq" id="XP_022085908.1"/>
    </source>
</evidence>